<organism evidence="2 3">
    <name type="scientific">Dreissena polymorpha</name>
    <name type="common">Zebra mussel</name>
    <name type="synonym">Mytilus polymorpha</name>
    <dbReference type="NCBI Taxonomy" id="45954"/>
    <lineage>
        <taxon>Eukaryota</taxon>
        <taxon>Metazoa</taxon>
        <taxon>Spiralia</taxon>
        <taxon>Lophotrochozoa</taxon>
        <taxon>Mollusca</taxon>
        <taxon>Bivalvia</taxon>
        <taxon>Autobranchia</taxon>
        <taxon>Heteroconchia</taxon>
        <taxon>Euheterodonta</taxon>
        <taxon>Imparidentia</taxon>
        <taxon>Neoheterodontei</taxon>
        <taxon>Myida</taxon>
        <taxon>Dreissenoidea</taxon>
        <taxon>Dreissenidae</taxon>
        <taxon>Dreissena</taxon>
    </lineage>
</organism>
<name>A0A9D4KRS8_DREPO</name>
<comment type="caution">
    <text evidence="2">The sequence shown here is derived from an EMBL/GenBank/DDBJ whole genome shotgun (WGS) entry which is preliminary data.</text>
</comment>
<reference evidence="2" key="1">
    <citation type="journal article" date="2019" name="bioRxiv">
        <title>The Genome of the Zebra Mussel, Dreissena polymorpha: A Resource for Invasive Species Research.</title>
        <authorList>
            <person name="McCartney M.A."/>
            <person name="Auch B."/>
            <person name="Kono T."/>
            <person name="Mallez S."/>
            <person name="Zhang Y."/>
            <person name="Obille A."/>
            <person name="Becker A."/>
            <person name="Abrahante J.E."/>
            <person name="Garbe J."/>
            <person name="Badalamenti J.P."/>
            <person name="Herman A."/>
            <person name="Mangelson H."/>
            <person name="Liachko I."/>
            <person name="Sullivan S."/>
            <person name="Sone E.D."/>
            <person name="Koren S."/>
            <person name="Silverstein K.A.T."/>
            <person name="Beckman K.B."/>
            <person name="Gohl D.M."/>
        </authorList>
    </citation>
    <scope>NUCLEOTIDE SEQUENCE</scope>
    <source>
        <strain evidence="2">Duluth1</strain>
        <tissue evidence="2">Whole animal</tissue>
    </source>
</reference>
<evidence type="ECO:0000256" key="1">
    <source>
        <dbReference type="SAM" id="MobiDB-lite"/>
    </source>
</evidence>
<reference evidence="2" key="2">
    <citation type="submission" date="2020-11" db="EMBL/GenBank/DDBJ databases">
        <authorList>
            <person name="McCartney M.A."/>
            <person name="Auch B."/>
            <person name="Kono T."/>
            <person name="Mallez S."/>
            <person name="Becker A."/>
            <person name="Gohl D.M."/>
            <person name="Silverstein K.A.T."/>
            <person name="Koren S."/>
            <person name="Bechman K.B."/>
            <person name="Herman A."/>
            <person name="Abrahante J.E."/>
            <person name="Garbe J."/>
        </authorList>
    </citation>
    <scope>NUCLEOTIDE SEQUENCE</scope>
    <source>
        <strain evidence="2">Duluth1</strain>
        <tissue evidence="2">Whole animal</tissue>
    </source>
</reference>
<dbReference type="Proteomes" id="UP000828390">
    <property type="component" value="Unassembled WGS sequence"/>
</dbReference>
<accession>A0A9D4KRS8</accession>
<gene>
    <name evidence="2" type="ORF">DPMN_086767</name>
</gene>
<proteinExistence type="predicted"/>
<protein>
    <submittedName>
        <fullName evidence="2">Uncharacterized protein</fullName>
    </submittedName>
</protein>
<evidence type="ECO:0000313" key="2">
    <source>
        <dbReference type="EMBL" id="KAH3844509.1"/>
    </source>
</evidence>
<dbReference type="AlphaFoldDB" id="A0A9D4KRS8"/>
<feature type="region of interest" description="Disordered" evidence="1">
    <location>
        <begin position="1"/>
        <end position="59"/>
    </location>
</feature>
<sequence>MEGETNEKQNIAERADIDLDEINKDTDERNADVPSENDEDEKGRDLKRDERFVENDDHPEFLQSRQLKNMKPFYSGSILDERNATMRWSNYYIRQHWDEYNTFTDLLKELFLSDEPMEFKDRKTEQDFERLFSKQRNWMTEESVHTEPCSSLPVLMSKSRENLSKIGLKKPKSRG</sequence>
<feature type="compositionally biased region" description="Basic and acidic residues" evidence="1">
    <location>
        <begin position="1"/>
        <end position="31"/>
    </location>
</feature>
<keyword evidence="3" id="KW-1185">Reference proteome</keyword>
<dbReference type="EMBL" id="JAIWYP010000003">
    <property type="protein sequence ID" value="KAH3844509.1"/>
    <property type="molecule type" value="Genomic_DNA"/>
</dbReference>
<evidence type="ECO:0000313" key="3">
    <source>
        <dbReference type="Proteomes" id="UP000828390"/>
    </source>
</evidence>
<feature type="compositionally biased region" description="Basic and acidic residues" evidence="1">
    <location>
        <begin position="41"/>
        <end position="59"/>
    </location>
</feature>